<keyword evidence="3 8" id="KW-0812">Transmembrane</keyword>
<proteinExistence type="inferred from homology"/>
<evidence type="ECO:0000313" key="13">
    <source>
        <dbReference type="WBParaSite" id="nRc.2.0.1.t01928-RA"/>
    </source>
</evidence>
<feature type="domain" description="GOLD" evidence="11">
    <location>
        <begin position="40"/>
        <end position="121"/>
    </location>
</feature>
<dbReference type="PANTHER" id="PTHR22811">
    <property type="entry name" value="TRANSMEMBRANE EMP24 DOMAIN-CONTAINING PROTEIN"/>
    <property type="match status" value="1"/>
</dbReference>
<name>A0A915HIV2_ROMCU</name>
<keyword evidence="4 10" id="KW-0732">Signal</keyword>
<sequence>MYFNHYFSIPRSMLSALILIFWSHIISAIELTFELSDNARECFFEDIFQGNSSVVEFQVITGGQYDVDVELSAPDKVLYKEIKKQYDSYEFTAAVTGTYSLCFSNEFSTFSHKSIYFDWQIGEDKQLFSGEKSLTPLTMMESASQAIHEKLKTIDDLQTHQRLRETTGRKSAEDLNDRVLYWSLGQTMVLIMIGIGQVVVLRSFFTEKRTGRF</sequence>
<comment type="subcellular location">
    <subcellularLocation>
        <location evidence="7">Endomembrane system</location>
        <topology evidence="7">Single-pass membrane protein</topology>
    </subcellularLocation>
    <subcellularLocation>
        <location evidence="1 8">Membrane</location>
        <topology evidence="1 8">Single-pass type I membrane protein</topology>
    </subcellularLocation>
</comment>
<accession>A0A915HIV2</accession>
<dbReference type="Proteomes" id="UP000887565">
    <property type="component" value="Unplaced"/>
</dbReference>
<dbReference type="PROSITE" id="PS50866">
    <property type="entry name" value="GOLD"/>
    <property type="match status" value="1"/>
</dbReference>
<dbReference type="OMA" id="VGEYTFC"/>
<feature type="transmembrane region" description="Helical" evidence="9">
    <location>
        <begin position="179"/>
        <end position="205"/>
    </location>
</feature>
<evidence type="ECO:0000256" key="2">
    <source>
        <dbReference type="ARBA" id="ARBA00007104"/>
    </source>
</evidence>
<organism evidence="12 13">
    <name type="scientific">Romanomermis culicivorax</name>
    <name type="common">Nematode worm</name>
    <dbReference type="NCBI Taxonomy" id="13658"/>
    <lineage>
        <taxon>Eukaryota</taxon>
        <taxon>Metazoa</taxon>
        <taxon>Ecdysozoa</taxon>
        <taxon>Nematoda</taxon>
        <taxon>Enoplea</taxon>
        <taxon>Dorylaimia</taxon>
        <taxon>Mermithida</taxon>
        <taxon>Mermithoidea</taxon>
        <taxon>Mermithidae</taxon>
        <taxon>Romanomermis</taxon>
    </lineage>
</organism>
<evidence type="ECO:0000256" key="5">
    <source>
        <dbReference type="ARBA" id="ARBA00022989"/>
    </source>
</evidence>
<keyword evidence="6 9" id="KW-0472">Membrane</keyword>
<evidence type="ECO:0000256" key="4">
    <source>
        <dbReference type="ARBA" id="ARBA00022729"/>
    </source>
</evidence>
<keyword evidence="5 9" id="KW-1133">Transmembrane helix</keyword>
<dbReference type="InterPro" id="IPR036598">
    <property type="entry name" value="GOLD_dom_sf"/>
</dbReference>
<protein>
    <submittedName>
        <fullName evidence="13">GOLD domain-containing protein</fullName>
    </submittedName>
</protein>
<dbReference type="SMART" id="SM01190">
    <property type="entry name" value="EMP24_GP25L"/>
    <property type="match status" value="1"/>
</dbReference>
<keyword evidence="12" id="KW-1185">Reference proteome</keyword>
<evidence type="ECO:0000256" key="9">
    <source>
        <dbReference type="SAM" id="Phobius"/>
    </source>
</evidence>
<evidence type="ECO:0000256" key="8">
    <source>
        <dbReference type="RuleBase" id="RU003827"/>
    </source>
</evidence>
<evidence type="ECO:0000256" key="10">
    <source>
        <dbReference type="SAM" id="SignalP"/>
    </source>
</evidence>
<dbReference type="GO" id="GO:0012505">
    <property type="term" value="C:endomembrane system"/>
    <property type="evidence" value="ECO:0007669"/>
    <property type="project" value="UniProtKB-SubCell"/>
</dbReference>
<evidence type="ECO:0000256" key="3">
    <source>
        <dbReference type="ARBA" id="ARBA00022692"/>
    </source>
</evidence>
<evidence type="ECO:0000256" key="6">
    <source>
        <dbReference type="ARBA" id="ARBA00023136"/>
    </source>
</evidence>
<dbReference type="InterPro" id="IPR009038">
    <property type="entry name" value="GOLD_dom"/>
</dbReference>
<evidence type="ECO:0000259" key="11">
    <source>
        <dbReference type="PROSITE" id="PS50866"/>
    </source>
</evidence>
<feature type="chain" id="PRO_5036781116" evidence="10">
    <location>
        <begin position="29"/>
        <end position="213"/>
    </location>
</feature>
<evidence type="ECO:0000256" key="7">
    <source>
        <dbReference type="ARBA" id="ARBA00037847"/>
    </source>
</evidence>
<comment type="similarity">
    <text evidence="2 8">Belongs to the EMP24/GP25L family.</text>
</comment>
<dbReference type="Pfam" id="PF01105">
    <property type="entry name" value="EMP24_GP25L"/>
    <property type="match status" value="1"/>
</dbReference>
<dbReference type="AlphaFoldDB" id="A0A915HIV2"/>
<dbReference type="GO" id="GO:0016020">
    <property type="term" value="C:membrane"/>
    <property type="evidence" value="ECO:0007669"/>
    <property type="project" value="UniProtKB-SubCell"/>
</dbReference>
<feature type="signal peptide" evidence="10">
    <location>
        <begin position="1"/>
        <end position="28"/>
    </location>
</feature>
<evidence type="ECO:0000313" key="12">
    <source>
        <dbReference type="Proteomes" id="UP000887565"/>
    </source>
</evidence>
<reference evidence="13" key="1">
    <citation type="submission" date="2022-11" db="UniProtKB">
        <authorList>
            <consortium name="WormBaseParasite"/>
        </authorList>
    </citation>
    <scope>IDENTIFICATION</scope>
</reference>
<dbReference type="InterPro" id="IPR015720">
    <property type="entry name" value="Emp24-like"/>
</dbReference>
<dbReference type="WBParaSite" id="nRc.2.0.1.t01928-RA">
    <property type="protein sequence ID" value="nRc.2.0.1.t01928-RA"/>
    <property type="gene ID" value="nRc.2.0.1.g01928"/>
</dbReference>
<evidence type="ECO:0000256" key="1">
    <source>
        <dbReference type="ARBA" id="ARBA00004479"/>
    </source>
</evidence>
<dbReference type="SUPFAM" id="SSF101576">
    <property type="entry name" value="Supernatant protein factor (SPF), C-terminal domain"/>
    <property type="match status" value="1"/>
</dbReference>